<feature type="transmembrane region" description="Helical" evidence="8">
    <location>
        <begin position="1168"/>
        <end position="1189"/>
    </location>
</feature>
<keyword evidence="10" id="KW-1185">Reference proteome</keyword>
<keyword evidence="3" id="KW-0813">Transport</keyword>
<reference evidence="9" key="1">
    <citation type="submission" date="2015-04" db="UniProtKB">
        <authorList>
            <consortium name="EnsemblPlants"/>
        </authorList>
    </citation>
    <scope>IDENTIFICATION</scope>
    <source>
        <strain evidence="9">SL10</strain>
    </source>
</reference>
<evidence type="ECO:0000256" key="5">
    <source>
        <dbReference type="ARBA" id="ARBA00022989"/>
    </source>
</evidence>
<evidence type="ECO:0000256" key="8">
    <source>
        <dbReference type="SAM" id="Phobius"/>
    </source>
</evidence>
<feature type="compositionally biased region" description="Pro residues" evidence="7">
    <location>
        <begin position="681"/>
        <end position="690"/>
    </location>
</feature>
<keyword evidence="5 8" id="KW-1133">Transmembrane helix</keyword>
<evidence type="ECO:0000256" key="3">
    <source>
        <dbReference type="ARBA" id="ARBA00022448"/>
    </source>
</evidence>
<dbReference type="NCBIfam" id="TIGR00728">
    <property type="entry name" value="OPT_sfam"/>
    <property type="match status" value="2"/>
</dbReference>
<feature type="region of interest" description="Disordered" evidence="7">
    <location>
        <begin position="665"/>
        <end position="701"/>
    </location>
</feature>
<feature type="transmembrane region" description="Helical" evidence="8">
    <location>
        <begin position="1266"/>
        <end position="1283"/>
    </location>
</feature>
<evidence type="ECO:0008006" key="11">
    <source>
        <dbReference type="Google" id="ProtNLM"/>
    </source>
</evidence>
<evidence type="ECO:0000256" key="1">
    <source>
        <dbReference type="ARBA" id="ARBA00004141"/>
    </source>
</evidence>
<feature type="transmembrane region" description="Helical" evidence="8">
    <location>
        <begin position="765"/>
        <end position="787"/>
    </location>
</feature>
<feature type="transmembrane region" description="Helical" evidence="8">
    <location>
        <begin position="384"/>
        <end position="407"/>
    </location>
</feature>
<comment type="subcellular location">
    <subcellularLocation>
        <location evidence="1">Membrane</location>
        <topology evidence="1">Multi-pass membrane protein</topology>
    </subcellularLocation>
</comment>
<dbReference type="PANTHER" id="PTHR31645">
    <property type="entry name" value="OLIGOPEPTIDE TRANSPORTER YGL114W-RELATED"/>
    <property type="match status" value="1"/>
</dbReference>
<dbReference type="InterPro" id="IPR004813">
    <property type="entry name" value="OPT"/>
</dbReference>
<evidence type="ECO:0000256" key="7">
    <source>
        <dbReference type="SAM" id="MobiDB-lite"/>
    </source>
</evidence>
<feature type="transmembrane region" description="Helical" evidence="8">
    <location>
        <begin position="857"/>
        <end position="878"/>
    </location>
</feature>
<feature type="transmembrane region" description="Helical" evidence="8">
    <location>
        <begin position="808"/>
        <end position="831"/>
    </location>
</feature>
<feature type="transmembrane region" description="Helical" evidence="8">
    <location>
        <begin position="978"/>
        <end position="998"/>
    </location>
</feature>
<name>A0A0E0GZY4_ORYNI</name>
<feature type="transmembrane region" description="Helical" evidence="8">
    <location>
        <begin position="439"/>
        <end position="457"/>
    </location>
</feature>
<dbReference type="InterPro" id="IPR045035">
    <property type="entry name" value="YSL-like"/>
</dbReference>
<dbReference type="Gramene" id="ONIVA04G08490.3">
    <property type="protein sequence ID" value="ONIVA04G08490.3"/>
    <property type="gene ID" value="ONIVA04G08490"/>
</dbReference>
<feature type="transmembrane region" description="Helical" evidence="8">
    <location>
        <begin position="505"/>
        <end position="523"/>
    </location>
</feature>
<feature type="transmembrane region" description="Helical" evidence="8">
    <location>
        <begin position="632"/>
        <end position="656"/>
    </location>
</feature>
<evidence type="ECO:0000256" key="4">
    <source>
        <dbReference type="ARBA" id="ARBA00022692"/>
    </source>
</evidence>
<feature type="transmembrane region" description="Helical" evidence="8">
    <location>
        <begin position="737"/>
        <end position="759"/>
    </location>
</feature>
<feature type="compositionally biased region" description="Pro residues" evidence="7">
    <location>
        <begin position="721"/>
        <end position="731"/>
    </location>
</feature>
<evidence type="ECO:0000256" key="6">
    <source>
        <dbReference type="ARBA" id="ARBA00023136"/>
    </source>
</evidence>
<keyword evidence="4 8" id="KW-0812">Transmembrane</keyword>
<dbReference type="Pfam" id="PF03169">
    <property type="entry name" value="OPT"/>
    <property type="match status" value="2"/>
</dbReference>
<feature type="transmembrane region" description="Helical" evidence="8">
    <location>
        <begin position="41"/>
        <end position="61"/>
    </location>
</feature>
<protein>
    <recommendedName>
        <fullName evidence="11">Metal-nicotianamine transporter YSL6</fullName>
    </recommendedName>
</protein>
<evidence type="ECO:0000313" key="9">
    <source>
        <dbReference type="EnsemblPlants" id="ONIVA04G08490.3"/>
    </source>
</evidence>
<feature type="transmembrane region" description="Helical" evidence="8">
    <location>
        <begin position="1018"/>
        <end position="1039"/>
    </location>
</feature>
<reference evidence="9" key="2">
    <citation type="submission" date="2018-04" db="EMBL/GenBank/DDBJ databases">
        <title>OnivRS2 (Oryza nivara Reference Sequence Version 2).</title>
        <authorList>
            <person name="Zhang J."/>
            <person name="Kudrna D."/>
            <person name="Lee S."/>
            <person name="Talag J."/>
            <person name="Rajasekar S."/>
            <person name="Welchert J."/>
            <person name="Hsing Y.-I."/>
            <person name="Wing R.A."/>
        </authorList>
    </citation>
    <scope>NUCLEOTIDE SEQUENCE [LARGE SCALE GENOMIC DNA]</scope>
    <source>
        <strain evidence="9">SL10</strain>
    </source>
</reference>
<feature type="transmembrane region" description="Helical" evidence="8">
    <location>
        <begin position="313"/>
        <end position="334"/>
    </location>
</feature>
<organism evidence="9">
    <name type="scientific">Oryza nivara</name>
    <name type="common">Indian wild rice</name>
    <name type="synonym">Oryza sativa f. spontanea</name>
    <dbReference type="NCBI Taxonomy" id="4536"/>
    <lineage>
        <taxon>Eukaryota</taxon>
        <taxon>Viridiplantae</taxon>
        <taxon>Streptophyta</taxon>
        <taxon>Embryophyta</taxon>
        <taxon>Tracheophyta</taxon>
        <taxon>Spermatophyta</taxon>
        <taxon>Magnoliopsida</taxon>
        <taxon>Liliopsida</taxon>
        <taxon>Poales</taxon>
        <taxon>Poaceae</taxon>
        <taxon>BOP clade</taxon>
        <taxon>Oryzoideae</taxon>
        <taxon>Oryzeae</taxon>
        <taxon>Oryzinae</taxon>
        <taxon>Oryza</taxon>
    </lineage>
</organism>
<feature type="transmembrane region" description="Helical" evidence="8">
    <location>
        <begin position="1210"/>
        <end position="1228"/>
    </location>
</feature>
<feature type="transmembrane region" description="Helical" evidence="8">
    <location>
        <begin position="109"/>
        <end position="132"/>
    </location>
</feature>
<feature type="transmembrane region" description="Helical" evidence="8">
    <location>
        <begin position="557"/>
        <end position="578"/>
    </location>
</feature>
<feature type="transmembrane region" description="Helical" evidence="8">
    <location>
        <begin position="273"/>
        <end position="293"/>
    </location>
</feature>
<feature type="transmembrane region" description="Helical" evidence="8">
    <location>
        <begin position="1303"/>
        <end position="1325"/>
    </location>
</feature>
<feature type="transmembrane region" description="Helical" evidence="8">
    <location>
        <begin position="1118"/>
        <end position="1137"/>
    </location>
</feature>
<dbReference type="EnsemblPlants" id="ONIVA04G08490.3">
    <property type="protein sequence ID" value="ONIVA04G08490.3"/>
    <property type="gene ID" value="ONIVA04G08490"/>
</dbReference>
<feature type="transmembrane region" description="Helical" evidence="8">
    <location>
        <begin position="158"/>
        <end position="179"/>
    </location>
</feature>
<feature type="transmembrane region" description="Helical" evidence="8">
    <location>
        <begin position="598"/>
        <end position="620"/>
    </location>
</feature>
<evidence type="ECO:0000313" key="10">
    <source>
        <dbReference type="Proteomes" id="UP000006591"/>
    </source>
</evidence>
<dbReference type="PANTHER" id="PTHR31645:SF0">
    <property type="entry name" value="OLIGOPEPTIDE TRANSPORTER YGL114W-RELATED"/>
    <property type="match status" value="1"/>
</dbReference>
<evidence type="ECO:0000256" key="2">
    <source>
        <dbReference type="ARBA" id="ARBA00010276"/>
    </source>
</evidence>
<dbReference type="Proteomes" id="UP000006591">
    <property type="component" value="Chromosome 4"/>
</dbReference>
<sequence>MGSVADDAEITGPLLAAAGGGGGDSAAAAGVERVPAWREQVTVRGIVVSAVLGVLFCLITHKLNLTVGVIPSLNVSAGLLGYFLVRSWTAVLGRLGFVIAPFTKQENTVIQTCVVACYGLAFSGGFGSYMLAMDQKTYELIGPDYPGNRAIDVMNPSLGWMIGFMFVVSFLGLFSLVALRKVMVIDYKLTYPSGTATAMLINSFHTTSGAELAEKQVSCLGKYLSISFFWNCFKWFFSGVGDSCGFDNFPSLGLAAFKNTPTYIGCGLICPHIVNCSTLLGAIISWGFLWPYISTKAGDWYPANLGSNDFKGLYGYKVFISVSVILGDGLYNLIKIIYATIKEVMNARSKQGRLPLVRVHDDNEGSKLSAEEKLRNDTFLKDRIPSWLAGSGYVGLAAISTATVPMIFPQVKWYLVLCAYVVAPLLAFCNSYGCGLTDWNLASTYGKIGLFIFASLVGRSGGVIAGLAACGVMMSIVSTAADLMQDFRTGYLTLSSPRSMFVSQLIGTTLGCIIAPLTFWLYWTAFDIGNPDGMFKAPYAVIYREMSILGVEGFSALPQHCLAICSVFFVAAILINLLRDVTPKSVSKFIPLPMAMAVPFYIGAYFAIDMFVGTVILFVWERVNRKESEDFAGAIASGLICGDGIWSVPSAILSIMRIDPPMCIRQREGRKSNQNPLSRAPNPPEMPPPETSSAAAPSPPSPDPLASLLLLHPREREIDPASPPPPPPPPPRWRDQLTLRGVAVAAVLGSLLCVVIHRLNLTVGVIPALNVASGLLAYFLATAWRGAAAVLGLGHHRGRPFTRQENTVIQTCAIACGSLAFSGCSSSYIFAMDRKTYELVGQDYPGNRMEDIRDPSLGWMIGFMFLIALIGPFSIVMLRKVMVIDYKLAFPGGTATALMINSLHGKTEADLAGRKVHCLVKYMSLSFGWSFFKWFFSGVGDSCGFDNFPSFGIEAFKNTFYFNFNPSYVGYGLISPHIVNCSVFLGSVISWGFLWPFIAKQAGDWYPDNLSNTDFRGLYGYKVFIAISVILGDGLYNLVKVFLIIAKEICNARSKEHDLPVQALLQDDDSSRQLLDEKLQTEIFLKDSIPTWLAVSGYIVLAAISTVAVPIIFPQLKWYLVLVCYFLAPAIAFCNSYGMGLTNLNLAPTYGKIALFVFASLVGSDGGVIAGLAACGVIMSIVCSAADLMQDFKSGYLTLSSPRSMFISQMIGVTLGCIIAPLTLWLFWTAFDIGDPDGEYKAPFAIIFREMAIIGIEGFAALPRHCLEICCVFFLAALIINLMKDVVPNHVSRFIPIPMAMAVPFYIGAYFGVDMFIGTLILFAWQKIDRREADDYAVAVASGLICGDGVWSIPSAVLSILGVDPPICMSFRPSSASV</sequence>
<feature type="transmembrane region" description="Helical" evidence="8">
    <location>
        <begin position="463"/>
        <end position="484"/>
    </location>
</feature>
<proteinExistence type="inferred from homology"/>
<feature type="region of interest" description="Disordered" evidence="7">
    <location>
        <begin position="716"/>
        <end position="735"/>
    </location>
</feature>
<dbReference type="GO" id="GO:0005774">
    <property type="term" value="C:vacuolar membrane"/>
    <property type="evidence" value="ECO:0007669"/>
    <property type="project" value="TreeGrafter"/>
</dbReference>
<comment type="similarity">
    <text evidence="2">Belongs to the YSL (TC 2.A.67.2) family.</text>
</comment>
<feature type="transmembrane region" description="Helical" evidence="8">
    <location>
        <begin position="413"/>
        <end position="432"/>
    </location>
</feature>
<keyword evidence="6 8" id="KW-0472">Membrane</keyword>
<accession>A0A0E0GZY4</accession>
<feature type="transmembrane region" description="Helical" evidence="8">
    <location>
        <begin position="1092"/>
        <end position="1112"/>
    </location>
</feature>
<feature type="transmembrane region" description="Helical" evidence="8">
    <location>
        <begin position="81"/>
        <end position="102"/>
    </location>
</feature>
<dbReference type="GO" id="GO:0035673">
    <property type="term" value="F:oligopeptide transmembrane transporter activity"/>
    <property type="evidence" value="ECO:0007669"/>
    <property type="project" value="InterPro"/>
</dbReference>